<gene>
    <name evidence="2" type="ORF">KV110_30510</name>
</gene>
<dbReference type="Proteomes" id="UP000694257">
    <property type="component" value="Chromosome"/>
</dbReference>
<protein>
    <submittedName>
        <fullName evidence="2">Nuclear transport factor 2 family protein</fullName>
    </submittedName>
</protein>
<reference evidence="2 3" key="1">
    <citation type="submission" date="2021-07" db="EMBL/GenBank/DDBJ databases">
        <title>Whole Genome Sequence of Nocardia Iowensis.</title>
        <authorList>
            <person name="Lamm A."/>
            <person name="Collins-Fairclough A.M."/>
            <person name="Bunk B."/>
            <person name="Sproer C."/>
        </authorList>
    </citation>
    <scope>NUCLEOTIDE SEQUENCE [LARGE SCALE GENOMIC DNA]</scope>
    <source>
        <strain evidence="2 3">NRRL 5646</strain>
    </source>
</reference>
<dbReference type="RefSeq" id="WP_218470635.1">
    <property type="nucleotide sequence ID" value="NZ_BAABJN010000006.1"/>
</dbReference>
<sequence length="134" mass="14980">MATTHSSTTDSSLQEQLLRLLDDWMAAIVANDAARIADYMTEDWVMVSEKGVGTAEQFLTLVESGELTHSAMQRVGDARIKRYGNVAVLTVRATNTAHYQGKRFDADEWTTDVYVETERGWRCSLTQITTVATE</sequence>
<dbReference type="InterPro" id="IPR027843">
    <property type="entry name" value="DUF4440"/>
</dbReference>
<feature type="domain" description="DUF4440" evidence="1">
    <location>
        <begin position="18"/>
        <end position="123"/>
    </location>
</feature>
<organism evidence="2 3">
    <name type="scientific">Nocardia iowensis</name>
    <dbReference type="NCBI Taxonomy" id="204891"/>
    <lineage>
        <taxon>Bacteria</taxon>
        <taxon>Bacillati</taxon>
        <taxon>Actinomycetota</taxon>
        <taxon>Actinomycetes</taxon>
        <taxon>Mycobacteriales</taxon>
        <taxon>Nocardiaceae</taxon>
        <taxon>Nocardia</taxon>
    </lineage>
</organism>
<dbReference type="EMBL" id="CP078145">
    <property type="protein sequence ID" value="QXN89767.1"/>
    <property type="molecule type" value="Genomic_DNA"/>
</dbReference>
<evidence type="ECO:0000259" key="1">
    <source>
        <dbReference type="Pfam" id="PF14534"/>
    </source>
</evidence>
<accession>A0ABX8RJF9</accession>
<proteinExistence type="predicted"/>
<evidence type="ECO:0000313" key="2">
    <source>
        <dbReference type="EMBL" id="QXN89767.1"/>
    </source>
</evidence>
<keyword evidence="3" id="KW-1185">Reference proteome</keyword>
<name>A0ABX8RJF9_NOCIO</name>
<dbReference type="Pfam" id="PF14534">
    <property type="entry name" value="DUF4440"/>
    <property type="match status" value="1"/>
</dbReference>
<evidence type="ECO:0000313" key="3">
    <source>
        <dbReference type="Proteomes" id="UP000694257"/>
    </source>
</evidence>